<feature type="compositionally biased region" description="Low complexity" evidence="1">
    <location>
        <begin position="362"/>
        <end position="376"/>
    </location>
</feature>
<protein>
    <submittedName>
        <fullName evidence="4">SseB family protein</fullName>
    </submittedName>
</protein>
<dbReference type="PANTHER" id="PTHR14054">
    <property type="entry name" value="REPETIN"/>
    <property type="match status" value="1"/>
</dbReference>
<feature type="region of interest" description="Disordered" evidence="1">
    <location>
        <begin position="271"/>
        <end position="727"/>
    </location>
</feature>
<dbReference type="InterPro" id="IPR009839">
    <property type="entry name" value="SseB_N"/>
</dbReference>
<dbReference type="Proteomes" id="UP000669179">
    <property type="component" value="Unassembled WGS sequence"/>
</dbReference>
<gene>
    <name evidence="4" type="ORF">J4573_32040</name>
</gene>
<sequence>MDWKDFADRLTAELSRLPVQSFLIVQGPGGIPYVQAMRSRNSLDAEAVGSAFLPYPLVARQEKRLTELGWHPPDERDRRNWWHRISMTDRSAVDEQAIACENMALRMAAAFRDVYAVRSPLELVYQASHQGGPLALPGLGIPLAIPEVVDEPEKVTGAELESALTSARERGDQQAYLDLLADVVLYLPIPGNPTAQHHYATAQFGDGTFVLAFTSPEAMDHSLRGQAVHHRPARLPELARDWPHPDWQLAINPGLPSAAYLDAAHLVPGTQAPANPFTPDRGTYDQTGGPSDTAPDPVATRDDTPARPPAAAQSPPADATPPAGTPIVPSTHDQQRPVPSEGDVRVAGPTPSTRDDIRTKPRAGASPRSSASSPPGAYDPAGATPRAGVPASPGAHDPAGATPRAGAPSRPGANAPADAAPHAAAPSGPGRHDQAGATPRAGASSSPSAYDQSGAPSRAGTPAGPSDHGRVGATPHAGAPAGSGGYDQPGAASRAGAPSSPGTYDQAGATPSRGAPSAAGPYAPAGATPHADAPSGPGGQDHGGTTPGAYDQASSTPPMGTPIVPSPYDQTGAPAQTGPGTGANDQPGATPSGAPSSPGAYEQPGAAPRAGASSGPSVFDDTAARQSRGTPSSGAYDQAGAAPHAGAPSGAGGQDQEGRTPGVYGQGSPGPRAGAPSSPGAHDQPGTAPTAGAPSSSAFDETAARPSRETPSGSGANDRAGGATSQVANAARDGAHPGAQDSPAGEPYDGTALVVMQKVVRPEHVTHYLDGGYDRIAGYVHRLQDVAELSTPALLVRGLGLVYEGSPFSARDDEIYVIRWPALKPALFRRPFGGIDEWSMGIIPGGWVIEKAPFPGSGYAPGEGSAIPEFKVDSQRLPHGAEMYRLDASGREILIAGFDADRDTWRRVGR</sequence>
<dbReference type="PANTHER" id="PTHR14054:SF14">
    <property type="entry name" value="REPETIN"/>
    <property type="match status" value="1"/>
</dbReference>
<dbReference type="InterPro" id="IPR054344">
    <property type="entry name" value="TY-Chap_N"/>
</dbReference>
<evidence type="ECO:0000259" key="3">
    <source>
        <dbReference type="Pfam" id="PF22552"/>
    </source>
</evidence>
<proteinExistence type="predicted"/>
<feature type="compositionally biased region" description="Low complexity" evidence="1">
    <location>
        <begin position="309"/>
        <end position="326"/>
    </location>
</feature>
<feature type="compositionally biased region" description="Low complexity" evidence="1">
    <location>
        <begin position="669"/>
        <end position="698"/>
    </location>
</feature>
<dbReference type="Pfam" id="PF07179">
    <property type="entry name" value="SseB"/>
    <property type="match status" value="1"/>
</dbReference>
<feature type="compositionally biased region" description="Polar residues" evidence="1">
    <location>
        <begin position="443"/>
        <end position="455"/>
    </location>
</feature>
<feature type="compositionally biased region" description="Low complexity" evidence="1">
    <location>
        <begin position="587"/>
        <end position="617"/>
    </location>
</feature>
<dbReference type="RefSeq" id="WP_208259665.1">
    <property type="nucleotide sequence ID" value="NZ_JAGEOJ010000014.1"/>
</dbReference>
<organism evidence="4 5">
    <name type="scientific">Actinomadura barringtoniae</name>
    <dbReference type="NCBI Taxonomy" id="1427535"/>
    <lineage>
        <taxon>Bacteria</taxon>
        <taxon>Bacillati</taxon>
        <taxon>Actinomycetota</taxon>
        <taxon>Actinomycetes</taxon>
        <taxon>Streptosporangiales</taxon>
        <taxon>Thermomonosporaceae</taxon>
        <taxon>Actinomadura</taxon>
    </lineage>
</organism>
<accession>A0A939PKI2</accession>
<reference evidence="4" key="1">
    <citation type="submission" date="2021-03" db="EMBL/GenBank/DDBJ databases">
        <authorList>
            <person name="Kanchanasin P."/>
            <person name="Saeng-In P."/>
            <person name="Phongsopitanun W."/>
            <person name="Yuki M."/>
            <person name="Kudo T."/>
            <person name="Ohkuma M."/>
            <person name="Tanasupawat S."/>
        </authorList>
    </citation>
    <scope>NUCLEOTIDE SEQUENCE</scope>
    <source>
        <strain evidence="4">GKU 128</strain>
    </source>
</reference>
<name>A0A939PKI2_9ACTN</name>
<dbReference type="Pfam" id="PF22552">
    <property type="entry name" value="TY-Chap3"/>
    <property type="match status" value="1"/>
</dbReference>
<feature type="compositionally biased region" description="Low complexity" evidence="1">
    <location>
        <begin position="411"/>
        <end position="429"/>
    </location>
</feature>
<feature type="compositionally biased region" description="Gly residues" evidence="1">
    <location>
        <begin position="536"/>
        <end position="546"/>
    </location>
</feature>
<feature type="compositionally biased region" description="Low complexity" evidence="1">
    <location>
        <begin position="489"/>
        <end position="531"/>
    </location>
</feature>
<evidence type="ECO:0000313" key="4">
    <source>
        <dbReference type="EMBL" id="MBO2451758.1"/>
    </source>
</evidence>
<dbReference type="EMBL" id="JAGEOJ010000014">
    <property type="protein sequence ID" value="MBO2451758.1"/>
    <property type="molecule type" value="Genomic_DNA"/>
</dbReference>
<feature type="domain" description="SseB protein N-terminal" evidence="2">
    <location>
        <begin position="160"/>
        <end position="265"/>
    </location>
</feature>
<comment type="caution">
    <text evidence="4">The sequence shown here is derived from an EMBL/GenBank/DDBJ whole genome shotgun (WGS) entry which is preliminary data.</text>
</comment>
<evidence type="ECO:0000256" key="1">
    <source>
        <dbReference type="SAM" id="MobiDB-lite"/>
    </source>
</evidence>
<evidence type="ECO:0000259" key="2">
    <source>
        <dbReference type="Pfam" id="PF07179"/>
    </source>
</evidence>
<feature type="compositionally biased region" description="Polar residues" evidence="1">
    <location>
        <begin position="624"/>
        <end position="633"/>
    </location>
</feature>
<feature type="compositionally biased region" description="Low complexity" evidence="1">
    <location>
        <begin position="634"/>
        <end position="648"/>
    </location>
</feature>
<feature type="domain" description="TY-Chap N-terminal" evidence="3">
    <location>
        <begin position="1"/>
        <end position="123"/>
    </location>
</feature>
<dbReference type="AlphaFoldDB" id="A0A939PKI2"/>
<keyword evidence="5" id="KW-1185">Reference proteome</keyword>
<evidence type="ECO:0000313" key="5">
    <source>
        <dbReference type="Proteomes" id="UP000669179"/>
    </source>
</evidence>